<keyword evidence="3" id="KW-1185">Reference proteome</keyword>
<dbReference type="RefSeq" id="WP_143053859.1">
    <property type="nucleotide sequence ID" value="NZ_FNZR01000003.1"/>
</dbReference>
<feature type="transmembrane region" description="Helical" evidence="1">
    <location>
        <begin position="6"/>
        <end position="29"/>
    </location>
</feature>
<protein>
    <recommendedName>
        <fullName evidence="4">Apolipoprotein N-acyltransferase</fullName>
    </recommendedName>
</protein>
<evidence type="ECO:0000313" key="2">
    <source>
        <dbReference type="EMBL" id="SEL11166.1"/>
    </source>
</evidence>
<feature type="transmembrane region" description="Helical" evidence="1">
    <location>
        <begin position="41"/>
        <end position="61"/>
    </location>
</feature>
<feature type="transmembrane region" description="Helical" evidence="1">
    <location>
        <begin position="81"/>
        <end position="109"/>
    </location>
</feature>
<evidence type="ECO:0008006" key="4">
    <source>
        <dbReference type="Google" id="ProtNLM"/>
    </source>
</evidence>
<dbReference type="Proteomes" id="UP000198916">
    <property type="component" value="Unassembled WGS sequence"/>
</dbReference>
<proteinExistence type="predicted"/>
<accession>A0A1H7MIP6</accession>
<dbReference type="AlphaFoldDB" id="A0A1H7MIP6"/>
<reference evidence="3" key="1">
    <citation type="submission" date="2016-10" db="EMBL/GenBank/DDBJ databases">
        <authorList>
            <person name="Varghese N."/>
            <person name="Submissions S."/>
        </authorList>
    </citation>
    <scope>NUCLEOTIDE SEQUENCE [LARGE SCALE GENOMIC DNA]</scope>
    <source>
        <strain evidence="3">Jip14</strain>
    </source>
</reference>
<dbReference type="EMBL" id="FNZR01000003">
    <property type="protein sequence ID" value="SEL11166.1"/>
    <property type="molecule type" value="Genomic_DNA"/>
</dbReference>
<dbReference type="STRING" id="332977.SAMN05421740_103538"/>
<name>A0A1H7MIP6_9SPHI</name>
<evidence type="ECO:0000313" key="3">
    <source>
        <dbReference type="Proteomes" id="UP000198916"/>
    </source>
</evidence>
<sequence>MLYALIILIGGLLSYFGPWWIIAPVCFALCWWKATSGRQAFWTSALASTTLWVGYGGYLYAISGVNLADKVMGIFTTGAPALAAVPGIVLALTVATLIVVLVGGVAGLAGLSIRRFFDTVAY</sequence>
<keyword evidence="1" id="KW-1133">Transmembrane helix</keyword>
<evidence type="ECO:0000256" key="1">
    <source>
        <dbReference type="SAM" id="Phobius"/>
    </source>
</evidence>
<keyword evidence="1" id="KW-0472">Membrane</keyword>
<organism evidence="2 3">
    <name type="scientific">Parapedobacter koreensis</name>
    <dbReference type="NCBI Taxonomy" id="332977"/>
    <lineage>
        <taxon>Bacteria</taxon>
        <taxon>Pseudomonadati</taxon>
        <taxon>Bacteroidota</taxon>
        <taxon>Sphingobacteriia</taxon>
        <taxon>Sphingobacteriales</taxon>
        <taxon>Sphingobacteriaceae</taxon>
        <taxon>Parapedobacter</taxon>
    </lineage>
</organism>
<dbReference type="OrthoDB" id="1525231at2"/>
<gene>
    <name evidence="2" type="ORF">SAMN05421740_103538</name>
</gene>
<keyword evidence="1" id="KW-0812">Transmembrane</keyword>